<keyword evidence="3" id="KW-1185">Reference proteome</keyword>
<dbReference type="VEuPathDB" id="GiardiaDB:GMRT_13346"/>
<comment type="caution">
    <text evidence="2">The sequence shown here is derived from an EMBL/GenBank/DDBJ whole genome shotgun (WGS) entry which is preliminary data.</text>
</comment>
<keyword evidence="1" id="KW-0175">Coiled coil</keyword>
<gene>
    <name evidence="2" type="ORF">GMRT_13346</name>
</gene>
<reference evidence="2 3" key="1">
    <citation type="submission" date="2019-05" db="EMBL/GenBank/DDBJ databases">
        <title>The compact genome of Giardia muris reveals important steps in the evolution of intestinal protozoan parasites.</title>
        <authorList>
            <person name="Xu F."/>
            <person name="Jimenez-Gonzalez A."/>
            <person name="Einarsson E."/>
            <person name="Astvaldsson A."/>
            <person name="Peirasmaki D."/>
            <person name="Eckmann L."/>
            <person name="Andersson J.O."/>
            <person name="Svard S.G."/>
            <person name="Jerlstrom-Hultqvist J."/>
        </authorList>
    </citation>
    <scope>NUCLEOTIDE SEQUENCE [LARGE SCALE GENOMIC DNA]</scope>
    <source>
        <strain evidence="2 3">Roberts-Thomson</strain>
    </source>
</reference>
<protein>
    <recommendedName>
        <fullName evidence="4">Kinetochore protein Spc24</fullName>
    </recommendedName>
</protein>
<dbReference type="OrthoDB" id="10250237at2759"/>
<organism evidence="2 3">
    <name type="scientific">Giardia muris</name>
    <dbReference type="NCBI Taxonomy" id="5742"/>
    <lineage>
        <taxon>Eukaryota</taxon>
        <taxon>Metamonada</taxon>
        <taxon>Diplomonadida</taxon>
        <taxon>Hexamitidae</taxon>
        <taxon>Giardiinae</taxon>
        <taxon>Giardia</taxon>
    </lineage>
</organism>
<evidence type="ECO:0000313" key="3">
    <source>
        <dbReference type="Proteomes" id="UP000315496"/>
    </source>
</evidence>
<sequence length="179" mass="19987">MDQYSAALCLVNELVQDMERGGELSLCQQIIEMRNEINAAMTAQQGLLVDAIHRLNGITQAKRSVPHVRTGALTHLKDEYAALEKQCKEMSGKLAEAQADLDTLLANQVSLRDNVQKGLERKQAELEEGKVLIQLYHTISGVHWDRADLGYVLSEEIAKPIRFDDSVSGTAQLWEMINL</sequence>
<accession>A0A4Z1T1Q8</accession>
<evidence type="ECO:0008006" key="4">
    <source>
        <dbReference type="Google" id="ProtNLM"/>
    </source>
</evidence>
<dbReference type="EMBL" id="VDLU01000005">
    <property type="protein sequence ID" value="TNJ26311.1"/>
    <property type="molecule type" value="Genomic_DNA"/>
</dbReference>
<name>A0A4Z1T1Q8_GIAMU</name>
<dbReference type="Proteomes" id="UP000315496">
    <property type="component" value="Chromosome 5"/>
</dbReference>
<dbReference type="AlphaFoldDB" id="A0A4Z1T1Q8"/>
<evidence type="ECO:0000313" key="2">
    <source>
        <dbReference type="EMBL" id="TNJ26311.1"/>
    </source>
</evidence>
<evidence type="ECO:0000256" key="1">
    <source>
        <dbReference type="SAM" id="Coils"/>
    </source>
</evidence>
<feature type="coiled-coil region" evidence="1">
    <location>
        <begin position="73"/>
        <end position="114"/>
    </location>
</feature>
<proteinExistence type="predicted"/>